<evidence type="ECO:0000313" key="2">
    <source>
        <dbReference type="EMBL" id="MBO8440087.1"/>
    </source>
</evidence>
<comment type="caution">
    <text evidence="2">The sequence shown here is derived from an EMBL/GenBank/DDBJ whole genome shotgun (WGS) entry which is preliminary data.</text>
</comment>
<evidence type="ECO:0000313" key="3">
    <source>
        <dbReference type="Proteomes" id="UP000712007"/>
    </source>
</evidence>
<feature type="signal peptide" evidence="1">
    <location>
        <begin position="1"/>
        <end position="19"/>
    </location>
</feature>
<feature type="chain" id="PRO_5036906672" description="Outer membrane lipoprotein-sorting protein" evidence="1">
    <location>
        <begin position="20"/>
        <end position="290"/>
    </location>
</feature>
<dbReference type="Proteomes" id="UP000712007">
    <property type="component" value="Unassembled WGS sequence"/>
</dbReference>
<sequence>MKRFLWILLVVLVRVPMSASDHEGVHEELRDMFSRLNPANDTVVVDSAAQVMLNDSIKKCIMRVLAFEGGFAFAFDSVPQLGRVVADDGRFVVYSWNYIPQDRRMVYNCIVQDDRGNIQYMFQYQPYKPYENEKLTADEWYGALYYDVIAYEHRDVSYYVCIGWSRYNRITQYKVIDVLYFDDFGQLRMGFPMFHLGGDMVMRRLVYEYDGQVQMSILYDSKKKRIVMDHLSPMRKIYGREIMGPDLSLDALLRKHDGWVLKEDIKVNNEDDGVRRKRIKPVERTYYRSL</sequence>
<reference evidence="2" key="2">
    <citation type="journal article" date="2021" name="PeerJ">
        <title>Extensive microbial diversity within the chicken gut microbiome revealed by metagenomics and culture.</title>
        <authorList>
            <person name="Gilroy R."/>
            <person name="Ravi A."/>
            <person name="Getino M."/>
            <person name="Pursley I."/>
            <person name="Horton D.L."/>
            <person name="Alikhan N.F."/>
            <person name="Baker D."/>
            <person name="Gharbi K."/>
            <person name="Hall N."/>
            <person name="Watson M."/>
            <person name="Adriaenssens E.M."/>
            <person name="Foster-Nyarko E."/>
            <person name="Jarju S."/>
            <person name="Secka A."/>
            <person name="Antonio M."/>
            <person name="Oren A."/>
            <person name="Chaudhuri R.R."/>
            <person name="La Ragione R."/>
            <person name="Hildebrand F."/>
            <person name="Pallen M.J."/>
        </authorList>
    </citation>
    <scope>NUCLEOTIDE SEQUENCE</scope>
    <source>
        <strain evidence="2">3924</strain>
    </source>
</reference>
<accession>A0A940IF05</accession>
<reference evidence="2" key="1">
    <citation type="submission" date="2020-10" db="EMBL/GenBank/DDBJ databases">
        <authorList>
            <person name="Gilroy R."/>
        </authorList>
    </citation>
    <scope>NUCLEOTIDE SEQUENCE</scope>
    <source>
        <strain evidence="2">3924</strain>
    </source>
</reference>
<evidence type="ECO:0000256" key="1">
    <source>
        <dbReference type="SAM" id="SignalP"/>
    </source>
</evidence>
<keyword evidence="1" id="KW-0732">Signal</keyword>
<evidence type="ECO:0008006" key="4">
    <source>
        <dbReference type="Google" id="ProtNLM"/>
    </source>
</evidence>
<organism evidence="2 3">
    <name type="scientific">Candidatus Aphodosoma intestinipullorum</name>
    <dbReference type="NCBI Taxonomy" id="2840674"/>
    <lineage>
        <taxon>Bacteria</taxon>
        <taxon>Pseudomonadati</taxon>
        <taxon>Bacteroidota</taxon>
        <taxon>Bacteroidia</taxon>
        <taxon>Bacteroidales</taxon>
        <taxon>Candidatus Aphodosoma</taxon>
    </lineage>
</organism>
<gene>
    <name evidence="2" type="ORF">IAC51_05490</name>
</gene>
<proteinExistence type="predicted"/>
<protein>
    <recommendedName>
        <fullName evidence="4">Outer membrane lipoprotein-sorting protein</fullName>
    </recommendedName>
</protein>
<dbReference type="AlphaFoldDB" id="A0A940IF05"/>
<name>A0A940IF05_9BACT</name>
<dbReference type="EMBL" id="JADIMV010000095">
    <property type="protein sequence ID" value="MBO8440087.1"/>
    <property type="molecule type" value="Genomic_DNA"/>
</dbReference>